<feature type="transmembrane region" description="Helical" evidence="7">
    <location>
        <begin position="76"/>
        <end position="94"/>
    </location>
</feature>
<evidence type="ECO:0000259" key="8">
    <source>
        <dbReference type="Pfam" id="PF02308"/>
    </source>
</evidence>
<comment type="caution">
    <text evidence="9">The sequence shown here is derived from an EMBL/GenBank/DDBJ whole genome shotgun (WGS) entry which is preliminary data.</text>
</comment>
<evidence type="ECO:0000256" key="4">
    <source>
        <dbReference type="ARBA" id="ARBA00022692"/>
    </source>
</evidence>
<dbReference type="EMBL" id="MQSV01000004">
    <property type="protein sequence ID" value="OKL47231.1"/>
    <property type="molecule type" value="Genomic_DNA"/>
</dbReference>
<dbReference type="InterPro" id="IPR003416">
    <property type="entry name" value="MgtC/SapB/SrpB/YhiD_fam"/>
</dbReference>
<dbReference type="Proteomes" id="UP000186785">
    <property type="component" value="Unassembled WGS sequence"/>
</dbReference>
<dbReference type="PANTHER" id="PTHR33778">
    <property type="entry name" value="PROTEIN MGTC"/>
    <property type="match status" value="1"/>
</dbReference>
<keyword evidence="6 7" id="KW-0472">Membrane</keyword>
<name>A0A1Q5PKU7_9ACTO</name>
<comment type="subcellular location">
    <subcellularLocation>
        <location evidence="1">Cell membrane</location>
        <topology evidence="1">Multi-pass membrane protein</topology>
    </subcellularLocation>
</comment>
<feature type="transmembrane region" description="Helical" evidence="7">
    <location>
        <begin position="42"/>
        <end position="64"/>
    </location>
</feature>
<evidence type="ECO:0000256" key="7">
    <source>
        <dbReference type="SAM" id="Phobius"/>
    </source>
</evidence>
<evidence type="ECO:0000256" key="1">
    <source>
        <dbReference type="ARBA" id="ARBA00004651"/>
    </source>
</evidence>
<evidence type="ECO:0000313" key="10">
    <source>
        <dbReference type="Proteomes" id="UP000186785"/>
    </source>
</evidence>
<dbReference type="STRING" id="1921764.BSR28_07950"/>
<gene>
    <name evidence="9" type="ORF">BSR29_06330</name>
</gene>
<keyword evidence="10" id="KW-1185">Reference proteome</keyword>
<proteinExistence type="inferred from homology"/>
<evidence type="ECO:0000256" key="6">
    <source>
        <dbReference type="ARBA" id="ARBA00023136"/>
    </source>
</evidence>
<evidence type="ECO:0000313" key="9">
    <source>
        <dbReference type="EMBL" id="OKL47231.1"/>
    </source>
</evidence>
<feature type="transmembrane region" description="Helical" evidence="7">
    <location>
        <begin position="12"/>
        <end position="30"/>
    </location>
</feature>
<organism evidence="9 10">
    <name type="scientific">Boudabousia liubingyangii</name>
    <dbReference type="NCBI Taxonomy" id="1921764"/>
    <lineage>
        <taxon>Bacteria</taxon>
        <taxon>Bacillati</taxon>
        <taxon>Actinomycetota</taxon>
        <taxon>Actinomycetes</taxon>
        <taxon>Actinomycetales</taxon>
        <taxon>Actinomycetaceae</taxon>
        <taxon>Boudabousia</taxon>
    </lineage>
</organism>
<dbReference type="PANTHER" id="PTHR33778:SF1">
    <property type="entry name" value="MAGNESIUM TRANSPORTER YHID-RELATED"/>
    <property type="match status" value="1"/>
</dbReference>
<dbReference type="InterPro" id="IPR049177">
    <property type="entry name" value="MgtC_SapB_SrpB_YhiD_N"/>
</dbReference>
<protein>
    <recommendedName>
        <fullName evidence="8">MgtC/SapB/SrpB/YhiD N-terminal domain-containing protein</fullName>
    </recommendedName>
</protein>
<accession>A0A1Q5PKU7</accession>
<keyword evidence="5 7" id="KW-1133">Transmembrane helix</keyword>
<comment type="similarity">
    <text evidence="2">Belongs to the MgtC/SapB family.</text>
</comment>
<feature type="domain" description="MgtC/SapB/SrpB/YhiD N-terminal" evidence="8">
    <location>
        <begin position="17"/>
        <end position="144"/>
    </location>
</feature>
<keyword evidence="4 7" id="KW-0812">Transmembrane</keyword>
<dbReference type="GO" id="GO:0005886">
    <property type="term" value="C:plasma membrane"/>
    <property type="evidence" value="ECO:0007669"/>
    <property type="project" value="UniProtKB-SubCell"/>
</dbReference>
<sequence length="234" mass="24963">MHLAVDWSTIPTQFVTLTAAFVICSLLGVERHFHQKNAGVKTHVLVGMGSCIFTLISAYGFAPVLGADVHLDPSRIAAQIVSGIGFLGAGVIFVNNDTVRGLTTAATVWLSAAIGMACGASMIPLAVYALFLHYVTVFAIGPLSNLVPETGRNKRTVIEYEAGQGVMRRIMLTATQLGFKGMVNKSSPIRTESGKGMRVIMQFEGHAPTEELDMALAQVEGVLAVDTVTKDRLD</sequence>
<evidence type="ECO:0000256" key="2">
    <source>
        <dbReference type="ARBA" id="ARBA00009298"/>
    </source>
</evidence>
<feature type="transmembrane region" description="Helical" evidence="7">
    <location>
        <begin position="106"/>
        <end position="125"/>
    </location>
</feature>
<dbReference type="Pfam" id="PF02308">
    <property type="entry name" value="MgtC"/>
    <property type="match status" value="1"/>
</dbReference>
<keyword evidence="3" id="KW-1003">Cell membrane</keyword>
<dbReference type="PRINTS" id="PR01837">
    <property type="entry name" value="MGTCSAPBPROT"/>
</dbReference>
<reference evidence="9 10" key="1">
    <citation type="submission" date="2016-11" db="EMBL/GenBank/DDBJ databases">
        <title>Actinomyces gypaetusis sp. nov. isolated from the vulture Gypaetus barbatus in Qinghai Tibet Plateau China.</title>
        <authorList>
            <person name="Meng X."/>
        </authorList>
    </citation>
    <scope>NUCLEOTIDE SEQUENCE [LARGE SCALE GENOMIC DNA]</scope>
    <source>
        <strain evidence="9 10">VUL4_2</strain>
    </source>
</reference>
<dbReference type="AlphaFoldDB" id="A0A1Q5PKU7"/>
<evidence type="ECO:0000256" key="3">
    <source>
        <dbReference type="ARBA" id="ARBA00022475"/>
    </source>
</evidence>
<evidence type="ECO:0000256" key="5">
    <source>
        <dbReference type="ARBA" id="ARBA00022989"/>
    </source>
</evidence>
<dbReference type="RefSeq" id="WP_073709464.1">
    <property type="nucleotide sequence ID" value="NZ_MQSV01000004.1"/>
</dbReference>